<comment type="subcellular location">
    <subcellularLocation>
        <location evidence="1 8">Cell membrane</location>
        <topology evidence="1 8">Multi-pass membrane protein</topology>
    </subcellularLocation>
</comment>
<keyword evidence="5 8" id="KW-0812">Transmembrane</keyword>
<dbReference type="Proteomes" id="UP001232536">
    <property type="component" value="Unassembled WGS sequence"/>
</dbReference>
<keyword evidence="10" id="KW-1185">Reference proteome</keyword>
<dbReference type="PANTHER" id="PTHR30269">
    <property type="entry name" value="TRANSMEMBRANE PROTEIN YFCA"/>
    <property type="match status" value="1"/>
</dbReference>
<reference evidence="9 10" key="1">
    <citation type="submission" date="2023-07" db="EMBL/GenBank/DDBJ databases">
        <title>Description of novel actinomycetes strains, isolated from tidal flat sediment.</title>
        <authorList>
            <person name="Lu C."/>
        </authorList>
    </citation>
    <scope>NUCLEOTIDE SEQUENCE [LARGE SCALE GENOMIC DNA]</scope>
    <source>
        <strain evidence="9 10">SYSU T00b441</strain>
    </source>
</reference>
<evidence type="ECO:0000256" key="2">
    <source>
        <dbReference type="ARBA" id="ARBA00009142"/>
    </source>
</evidence>
<evidence type="ECO:0000313" key="10">
    <source>
        <dbReference type="Proteomes" id="UP001232536"/>
    </source>
</evidence>
<dbReference type="Pfam" id="PF01925">
    <property type="entry name" value="TauE"/>
    <property type="match status" value="1"/>
</dbReference>
<feature type="transmembrane region" description="Helical" evidence="8">
    <location>
        <begin position="99"/>
        <end position="117"/>
    </location>
</feature>
<feature type="transmembrane region" description="Helical" evidence="8">
    <location>
        <begin position="237"/>
        <end position="255"/>
    </location>
</feature>
<evidence type="ECO:0000256" key="1">
    <source>
        <dbReference type="ARBA" id="ARBA00004651"/>
    </source>
</evidence>
<evidence type="ECO:0000256" key="5">
    <source>
        <dbReference type="ARBA" id="ARBA00022692"/>
    </source>
</evidence>
<keyword evidence="6 8" id="KW-1133">Transmembrane helix</keyword>
<name>A0ABT9DD88_9CELL</name>
<feature type="transmembrane region" description="Helical" evidence="8">
    <location>
        <begin position="155"/>
        <end position="175"/>
    </location>
</feature>
<gene>
    <name evidence="9" type="ORF">Q6348_13390</name>
</gene>
<evidence type="ECO:0000256" key="7">
    <source>
        <dbReference type="ARBA" id="ARBA00023136"/>
    </source>
</evidence>
<evidence type="ECO:0000256" key="3">
    <source>
        <dbReference type="ARBA" id="ARBA00022448"/>
    </source>
</evidence>
<keyword evidence="4 8" id="KW-1003">Cell membrane</keyword>
<keyword evidence="7 8" id="KW-0472">Membrane</keyword>
<dbReference type="InterPro" id="IPR052017">
    <property type="entry name" value="TSUP"/>
</dbReference>
<keyword evidence="3" id="KW-0813">Transport</keyword>
<feature type="transmembrane region" description="Helical" evidence="8">
    <location>
        <begin position="195"/>
        <end position="225"/>
    </location>
</feature>
<evidence type="ECO:0000313" key="9">
    <source>
        <dbReference type="EMBL" id="MDO8108188.1"/>
    </source>
</evidence>
<comment type="similarity">
    <text evidence="2 8">Belongs to the 4-toluene sulfonate uptake permease (TSUP) (TC 2.A.102) family.</text>
</comment>
<proteinExistence type="inferred from homology"/>
<organism evidence="9 10">
    <name type="scientific">Actinotalea lenta</name>
    <dbReference type="NCBI Taxonomy" id="3064654"/>
    <lineage>
        <taxon>Bacteria</taxon>
        <taxon>Bacillati</taxon>
        <taxon>Actinomycetota</taxon>
        <taxon>Actinomycetes</taxon>
        <taxon>Micrococcales</taxon>
        <taxon>Cellulomonadaceae</taxon>
        <taxon>Actinotalea</taxon>
    </lineage>
</organism>
<protein>
    <recommendedName>
        <fullName evidence="8">Probable membrane transporter protein</fullName>
    </recommendedName>
</protein>
<evidence type="ECO:0000256" key="4">
    <source>
        <dbReference type="ARBA" id="ARBA00022475"/>
    </source>
</evidence>
<evidence type="ECO:0000256" key="8">
    <source>
        <dbReference type="RuleBase" id="RU363041"/>
    </source>
</evidence>
<sequence>MSWLDLIGVLLAGLAAGTVNTIVGAGTLVTFPVLVAFGVPPLVANASNTVGLVPGAVTGAWGYRRELAGHWPQVIRMALLSAVGGIAGSLLVVTAPPGTFTAVVPWLLVVAAVLAAVQPRVARALRRHSEHEHGAAETAPLSLGLALGITATGVYGGYFGAAQGVVLISLLGIAWSTDLQRANGAKNVLAGTANVVGAVVFILGGIVNWKIAGLVAVGSALGGVLGARVGRRIPAPVLRGIIVVAALVAAFALWFG</sequence>
<feature type="transmembrane region" description="Helical" evidence="8">
    <location>
        <begin position="74"/>
        <end position="93"/>
    </location>
</feature>
<comment type="caution">
    <text evidence="9">The sequence shown here is derived from an EMBL/GenBank/DDBJ whole genome shotgun (WGS) entry which is preliminary data.</text>
</comment>
<accession>A0ABT9DD88</accession>
<evidence type="ECO:0000256" key="6">
    <source>
        <dbReference type="ARBA" id="ARBA00022989"/>
    </source>
</evidence>
<dbReference type="InterPro" id="IPR002781">
    <property type="entry name" value="TM_pro_TauE-like"/>
</dbReference>
<feature type="transmembrane region" description="Helical" evidence="8">
    <location>
        <begin position="31"/>
        <end position="53"/>
    </location>
</feature>
<dbReference type="PANTHER" id="PTHR30269:SF0">
    <property type="entry name" value="MEMBRANE TRANSPORTER PROTEIN YFCA-RELATED"/>
    <property type="match status" value="1"/>
</dbReference>
<dbReference type="EMBL" id="JAUQYP010000001">
    <property type="protein sequence ID" value="MDO8108188.1"/>
    <property type="molecule type" value="Genomic_DNA"/>
</dbReference>